<sequence>MKTLLPPNSTDLERKLAEVGKDAFDLPSIRIIKDIDYVPSQFLPFIAWQKSVDYWDENWQEELKRKVIKESRDLHRLKGTPTAIKKALEPFGYEVTLIEWFQAEPNLMPGTFNLELDVIGKSLNAETYSEINRLVSESKAASRHLANLTVTINPILTIRNLIVHQTALTYTSEPRV</sequence>
<dbReference type="NCBIfam" id="TIGR01634">
    <property type="entry name" value="tail_P2_I"/>
    <property type="match status" value="1"/>
</dbReference>
<dbReference type="InterPro" id="IPR006521">
    <property type="entry name" value="Tail_protein_I"/>
</dbReference>
<protein>
    <submittedName>
        <fullName evidence="1">Phage tail protein I</fullName>
    </submittedName>
</protein>
<name>A0ABU5GK72_9GAMM</name>
<reference evidence="1 2" key="1">
    <citation type="journal article" date="2024" name="Syst. Appl. Microbiol.">
        <title>Evidence for the occurrence of Acinetobacter faecalis in cattle feces and its emended description.</title>
        <authorList>
            <person name="Kyselkova M."/>
            <person name="Xanthopoulou K."/>
            <person name="Shestivska V."/>
            <person name="Spanelova P."/>
            <person name="Maixnerova M."/>
            <person name="Higgins P.G."/>
            <person name="Nemec A."/>
        </authorList>
    </citation>
    <scope>NUCLEOTIDE SEQUENCE [LARGE SCALE GENOMIC DNA]</scope>
    <source>
        <strain evidence="1 2">ANC 7225</strain>
    </source>
</reference>
<evidence type="ECO:0000313" key="1">
    <source>
        <dbReference type="EMBL" id="MDY6550778.1"/>
    </source>
</evidence>
<keyword evidence="2" id="KW-1185">Reference proteome</keyword>
<organism evidence="1 2">
    <name type="scientific">Acinetobacter faecalis</name>
    <dbReference type="NCBI Taxonomy" id="2665161"/>
    <lineage>
        <taxon>Bacteria</taxon>
        <taxon>Pseudomonadati</taxon>
        <taxon>Pseudomonadota</taxon>
        <taxon>Gammaproteobacteria</taxon>
        <taxon>Moraxellales</taxon>
        <taxon>Moraxellaceae</taxon>
        <taxon>Acinetobacter</taxon>
    </lineage>
</organism>
<comment type="caution">
    <text evidence="1">The sequence shown here is derived from an EMBL/GenBank/DDBJ whole genome shotgun (WGS) entry which is preliminary data.</text>
</comment>
<dbReference type="EMBL" id="JAXHPO010000034">
    <property type="protein sequence ID" value="MDY6550778.1"/>
    <property type="molecule type" value="Genomic_DNA"/>
</dbReference>
<dbReference type="RefSeq" id="WP_321104313.1">
    <property type="nucleotide sequence ID" value="NZ_JAXHPO010000034.1"/>
</dbReference>
<proteinExistence type="predicted"/>
<dbReference type="Proteomes" id="UP001284094">
    <property type="component" value="Unassembled WGS sequence"/>
</dbReference>
<dbReference type="Pfam" id="PF09684">
    <property type="entry name" value="Tail_P2_I"/>
    <property type="match status" value="1"/>
</dbReference>
<evidence type="ECO:0000313" key="2">
    <source>
        <dbReference type="Proteomes" id="UP001284094"/>
    </source>
</evidence>
<accession>A0ABU5GK72</accession>
<gene>
    <name evidence="1" type="ORF">SKM48_08415</name>
</gene>